<evidence type="ECO:0000256" key="5">
    <source>
        <dbReference type="ARBA" id="ARBA00022679"/>
    </source>
</evidence>
<dbReference type="EMBL" id="CP009056">
    <property type="protein sequence ID" value="AJA44814.1"/>
    <property type="molecule type" value="Genomic_DNA"/>
</dbReference>
<accession>A0A0A7RZU9</accession>
<name>A0A0A7RZU9_FRIPE</name>
<evidence type="ECO:0000313" key="14">
    <source>
        <dbReference type="EMBL" id="AJA44814.1"/>
    </source>
</evidence>
<keyword evidence="4" id="KW-0597">Phosphoprotein</keyword>
<evidence type="ECO:0000256" key="7">
    <source>
        <dbReference type="ARBA" id="ARBA00022777"/>
    </source>
</evidence>
<dbReference type="InterPro" id="IPR051351">
    <property type="entry name" value="Ascorbate-PTS_EIIA_comp"/>
</dbReference>
<dbReference type="Proteomes" id="UP000030901">
    <property type="component" value="Chromosome"/>
</dbReference>
<evidence type="ECO:0000313" key="15">
    <source>
        <dbReference type="Proteomes" id="UP000030901"/>
    </source>
</evidence>
<protein>
    <recommendedName>
        <fullName evidence="10">Ascorbate-specific PTS system EIIA component</fullName>
    </recommendedName>
    <alternativeName>
        <fullName evidence="11">Ascorbate-specific phosphotransferase enzyme IIA component</fullName>
    </alternativeName>
</protein>
<dbReference type="PROSITE" id="PS51372">
    <property type="entry name" value="PRD_2"/>
    <property type="match status" value="2"/>
</dbReference>
<dbReference type="AlphaFoldDB" id="A0A0A7RZU9"/>
<evidence type="ECO:0000259" key="13">
    <source>
        <dbReference type="PROSITE" id="PS51372"/>
    </source>
</evidence>
<dbReference type="GO" id="GO:0009401">
    <property type="term" value="P:phosphoenolpyruvate-dependent sugar phosphotransferase system"/>
    <property type="evidence" value="ECO:0007669"/>
    <property type="project" value="UniProtKB-KW"/>
</dbReference>
<evidence type="ECO:0000256" key="8">
    <source>
        <dbReference type="ARBA" id="ARBA00023159"/>
    </source>
</evidence>
<gene>
    <name evidence="14" type="ORF">FPB0191_00988</name>
</gene>
<dbReference type="SUPFAM" id="SSF63520">
    <property type="entry name" value="PTS-regulatory domain, PRD"/>
    <property type="match status" value="2"/>
</dbReference>
<dbReference type="HOGENOM" id="CLU_013442_1_0_6"/>
<keyword evidence="5" id="KW-0808">Transferase</keyword>
<evidence type="ECO:0000256" key="4">
    <source>
        <dbReference type="ARBA" id="ARBA00022553"/>
    </source>
</evidence>
<comment type="function">
    <text evidence="9">The phosphoenolpyruvate-dependent sugar phosphotransferase system (sugar PTS), a major carbohydrate active transport system, catalyzes the phosphorylation of incoming sugar substrates concomitantly with their translocation across the cell membrane. The enzyme II UlaABC PTS system is involved in ascorbate transport.</text>
</comment>
<dbReference type="GO" id="GO:0005737">
    <property type="term" value="C:cytoplasm"/>
    <property type="evidence" value="ECO:0007669"/>
    <property type="project" value="UniProtKB-SubCell"/>
</dbReference>
<feature type="domain" description="PRD" evidence="13">
    <location>
        <begin position="184"/>
        <end position="284"/>
    </location>
</feature>
<keyword evidence="8" id="KW-0010">Activator</keyword>
<keyword evidence="6" id="KW-0598">Phosphotransferase system</keyword>
<dbReference type="InterPro" id="IPR011608">
    <property type="entry name" value="PRD"/>
</dbReference>
<dbReference type="OrthoDB" id="3175596at2"/>
<dbReference type="SUPFAM" id="SSF55804">
    <property type="entry name" value="Phoshotransferase/anion transport protein"/>
    <property type="match status" value="1"/>
</dbReference>
<dbReference type="InterPro" id="IPR002178">
    <property type="entry name" value="PTS_EIIA_type-2_dom"/>
</dbReference>
<dbReference type="PANTHER" id="PTHR36203">
    <property type="entry name" value="ASCORBATE-SPECIFIC PTS SYSTEM EIIA COMPONENT"/>
    <property type="match status" value="1"/>
</dbReference>
<evidence type="ECO:0000256" key="1">
    <source>
        <dbReference type="ARBA" id="ARBA00004496"/>
    </source>
</evidence>
<dbReference type="KEGG" id="fpp:FPB0191_00988"/>
<evidence type="ECO:0000256" key="10">
    <source>
        <dbReference type="ARBA" id="ARBA00041175"/>
    </source>
</evidence>
<organism evidence="14 15">
    <name type="scientific">Frischella perrara</name>
    <dbReference type="NCBI Taxonomy" id="1267021"/>
    <lineage>
        <taxon>Bacteria</taxon>
        <taxon>Pseudomonadati</taxon>
        <taxon>Pseudomonadota</taxon>
        <taxon>Gammaproteobacteria</taxon>
        <taxon>Orbales</taxon>
        <taxon>Orbaceae</taxon>
        <taxon>Frischella</taxon>
    </lineage>
</organism>
<dbReference type="GO" id="GO:0006355">
    <property type="term" value="P:regulation of DNA-templated transcription"/>
    <property type="evidence" value="ECO:0007669"/>
    <property type="project" value="InterPro"/>
</dbReference>
<keyword evidence="15" id="KW-1185">Reference proteome</keyword>
<dbReference type="InterPro" id="IPR036634">
    <property type="entry name" value="PRD_sf"/>
</dbReference>
<proteinExistence type="predicted"/>
<evidence type="ECO:0000259" key="12">
    <source>
        <dbReference type="PROSITE" id="PS51094"/>
    </source>
</evidence>
<reference evidence="14 15" key="1">
    <citation type="journal article" date="2014" name="Appl. Environ. Microbiol.">
        <title>Gut symbionts from distinct hosts exhibit genotoxic activity via divergent colibactin biosynthetic pathways.</title>
        <authorList>
            <person name="Engel P."/>
            <person name="Vizcaino M.I."/>
            <person name="Crawford J.M."/>
        </authorList>
    </citation>
    <scope>NUCLEOTIDE SEQUENCE [LARGE SCALE GENOMIC DNA]</scope>
    <source>
        <strain evidence="14 15">PEB0191</strain>
    </source>
</reference>
<evidence type="ECO:0000256" key="11">
    <source>
        <dbReference type="ARBA" id="ARBA00042072"/>
    </source>
</evidence>
<evidence type="ECO:0000256" key="6">
    <source>
        <dbReference type="ARBA" id="ARBA00022683"/>
    </source>
</evidence>
<dbReference type="Pfam" id="PF00359">
    <property type="entry name" value="PTS_EIIA_2"/>
    <property type="match status" value="1"/>
</dbReference>
<feature type="domain" description="PRD" evidence="13">
    <location>
        <begin position="288"/>
        <end position="395"/>
    </location>
</feature>
<dbReference type="Pfam" id="PF05043">
    <property type="entry name" value="Mga"/>
    <property type="match status" value="1"/>
</dbReference>
<keyword evidence="7" id="KW-0418">Kinase</keyword>
<dbReference type="InterPro" id="IPR007737">
    <property type="entry name" value="Mga_HTH"/>
</dbReference>
<keyword evidence="2" id="KW-0813">Transport</keyword>
<dbReference type="PANTHER" id="PTHR36203:SF1">
    <property type="entry name" value="ASCORBATE-SPECIFIC PTS SYSTEM EIIA COMPONENT"/>
    <property type="match status" value="1"/>
</dbReference>
<sequence length="687" mass="80336">MVIDKRIHVVLNALVQNPNITGVELQHEFGLTRKQLSYTLKKINDFLESSNLELIKRFKTGKFSIPKHVIETFRDKPVANAIGRYIYSEDERVHLLLFFLLIRTERLSLIHLYSALTVSQNTVINDIKKVQIMIVQYHLQINYDREHGYRIIGNEIDKRYLLLKLIRRIITMPIADRIFRESEIITQGRLERVGQVFSEIEKKLKLIFTDEQLQELIYFICFMLQRIETGKKIEFLPENYTEVANSRDFQLMKKLIEKFGITEFNEQVFLTILVQSSNIQTLSDKYFHLDAVLLESAVEVINNFEQISCITFQDKYELIERIYQHWKPAYYRIRYHITNINSVYDIVLQEFGHLHEMVRKAIAPFEKILHCKMPDEEVAFITVLFGGWLTREGLINQIKSKKIAIVVCENSATVSTYLYLTLQVLLPELHFSDAMSKREFEKYHHYYDIVFSTSHLSTDKILFIVNPSLNNFHKNAFRHQVIGTLQGIDPGIIQVEELMLIIEKYSNIKERKTLQKELTAYLYNDEINDNPFRISQPEIPSLADLMLEDHIHIASSTDMSWQHALGLASQPLLNNLSIEYTYLEKMVNKIQFEQPYIMLVDGLIIAHAGIEDGVNKVAMSLLRLPEKIDICGYMQADLIVVLATNNPQKHLKALAQLNELLEQHNGATQIRNAKNNHEIWELFARYQ</sequence>
<dbReference type="InterPro" id="IPR016152">
    <property type="entry name" value="PTrfase/Anion_transptr"/>
</dbReference>
<dbReference type="RefSeq" id="WP_039104409.1">
    <property type="nucleotide sequence ID" value="NZ_CAMKYU010000019.1"/>
</dbReference>
<dbReference type="STRING" id="1267021.FPB0191_00988"/>
<evidence type="ECO:0000256" key="2">
    <source>
        <dbReference type="ARBA" id="ARBA00022448"/>
    </source>
</evidence>
<evidence type="ECO:0000256" key="9">
    <source>
        <dbReference type="ARBA" id="ARBA00037387"/>
    </source>
</evidence>
<dbReference type="Pfam" id="PF00874">
    <property type="entry name" value="PRD"/>
    <property type="match status" value="2"/>
</dbReference>
<dbReference type="PROSITE" id="PS51094">
    <property type="entry name" value="PTS_EIIA_TYPE_2"/>
    <property type="match status" value="1"/>
</dbReference>
<dbReference type="Gene3D" id="3.40.930.10">
    <property type="entry name" value="Mannitol-specific EII, Chain A"/>
    <property type="match status" value="1"/>
</dbReference>
<keyword evidence="3" id="KW-0963">Cytoplasm</keyword>
<evidence type="ECO:0000256" key="3">
    <source>
        <dbReference type="ARBA" id="ARBA00022490"/>
    </source>
</evidence>
<comment type="subcellular location">
    <subcellularLocation>
        <location evidence="1">Cytoplasm</location>
    </subcellularLocation>
</comment>
<dbReference type="Gene3D" id="1.10.1790.10">
    <property type="entry name" value="PRD domain"/>
    <property type="match status" value="1"/>
</dbReference>
<feature type="domain" description="PTS EIIA type-2" evidence="12">
    <location>
        <begin position="544"/>
        <end position="686"/>
    </location>
</feature>
<dbReference type="GO" id="GO:0016301">
    <property type="term" value="F:kinase activity"/>
    <property type="evidence" value="ECO:0007669"/>
    <property type="project" value="UniProtKB-KW"/>
</dbReference>